<keyword evidence="3" id="KW-1185">Reference proteome</keyword>
<dbReference type="PANTHER" id="PTHR43279">
    <property type="entry name" value="CATECHOL-2,3-DIOXYGENASE"/>
    <property type="match status" value="1"/>
</dbReference>
<dbReference type="PROSITE" id="PS51819">
    <property type="entry name" value="VOC"/>
    <property type="match status" value="1"/>
</dbReference>
<dbReference type="OrthoDB" id="9792626at2"/>
<dbReference type="InterPro" id="IPR004360">
    <property type="entry name" value="Glyas_Fos-R_dOase_dom"/>
</dbReference>
<dbReference type="InterPro" id="IPR037523">
    <property type="entry name" value="VOC_core"/>
</dbReference>
<dbReference type="RefSeq" id="WP_127790208.1">
    <property type="nucleotide sequence ID" value="NZ_SACL01000015.1"/>
</dbReference>
<comment type="caution">
    <text evidence="2">The sequence shown here is derived from an EMBL/GenBank/DDBJ whole genome shotgun (WGS) entry which is preliminary data.</text>
</comment>
<feature type="domain" description="VOC" evidence="1">
    <location>
        <begin position="7"/>
        <end position="123"/>
    </location>
</feature>
<dbReference type="InterPro" id="IPR029068">
    <property type="entry name" value="Glyas_Bleomycin-R_OHBP_Dase"/>
</dbReference>
<evidence type="ECO:0000313" key="2">
    <source>
        <dbReference type="EMBL" id="RVT90026.1"/>
    </source>
</evidence>
<reference evidence="2 3" key="1">
    <citation type="submission" date="2019-01" db="EMBL/GenBank/DDBJ databases">
        <authorList>
            <person name="Chen W.-M."/>
        </authorList>
    </citation>
    <scope>NUCLEOTIDE SEQUENCE [LARGE SCALE GENOMIC DNA]</scope>
    <source>
        <strain evidence="2 3">CCP-6</strain>
    </source>
</reference>
<dbReference type="Gene3D" id="3.10.180.10">
    <property type="entry name" value="2,3-Dihydroxybiphenyl 1,2-Dioxygenase, domain 1"/>
    <property type="match status" value="2"/>
</dbReference>
<evidence type="ECO:0000259" key="1">
    <source>
        <dbReference type="PROSITE" id="PS51819"/>
    </source>
</evidence>
<dbReference type="EMBL" id="SACL01000015">
    <property type="protein sequence ID" value="RVT90026.1"/>
    <property type="molecule type" value="Genomic_DNA"/>
</dbReference>
<dbReference type="AlphaFoldDB" id="A0A437LXB5"/>
<gene>
    <name evidence="2" type="ORF">EOD42_24375</name>
</gene>
<protein>
    <submittedName>
        <fullName evidence="2">VOC family protein</fullName>
    </submittedName>
</protein>
<proteinExistence type="predicted"/>
<name>A0A437LXB5_9PROT</name>
<sequence>MSTPSLAIGQVTLTVHDLDVTSDFYQRVIGLHLLRADAASASLGVGDRTLLELRLDKAARARTHREAGLFHTAFLLPSRGDLGRWLGHGARLRTPLQGASDHLVSEALYLADPEGNGIEIYSDRPKESWSWQDGQVRMATEPLDLENLYAAGAGGEWKGFPPGSGIGHVHLQVGALPPAEAFYAGTLGLDITCRYPGGTFYSADGYHHHLATNIWSSRGAPVREMPSTGLTELRLLLSPERLAAQPAAALVDPWGTPIALAAI</sequence>
<dbReference type="SUPFAM" id="SSF54593">
    <property type="entry name" value="Glyoxalase/Bleomycin resistance protein/Dihydroxybiphenyl dioxygenase"/>
    <property type="match status" value="2"/>
</dbReference>
<evidence type="ECO:0000313" key="3">
    <source>
        <dbReference type="Proteomes" id="UP000282957"/>
    </source>
</evidence>
<dbReference type="Pfam" id="PF00903">
    <property type="entry name" value="Glyoxalase"/>
    <property type="match status" value="1"/>
</dbReference>
<accession>A0A437LXB5</accession>
<dbReference type="Proteomes" id="UP000282957">
    <property type="component" value="Unassembled WGS sequence"/>
</dbReference>
<dbReference type="PANTHER" id="PTHR43279:SF1">
    <property type="entry name" value="CATECHOL-2,3-DIOXYGENASE"/>
    <property type="match status" value="1"/>
</dbReference>
<organism evidence="2 3">
    <name type="scientific">Rhodovarius crocodyli</name>
    <dbReference type="NCBI Taxonomy" id="1979269"/>
    <lineage>
        <taxon>Bacteria</taxon>
        <taxon>Pseudomonadati</taxon>
        <taxon>Pseudomonadota</taxon>
        <taxon>Alphaproteobacteria</taxon>
        <taxon>Acetobacterales</taxon>
        <taxon>Roseomonadaceae</taxon>
        <taxon>Rhodovarius</taxon>
    </lineage>
</organism>